<evidence type="ECO:0000313" key="3">
    <source>
        <dbReference type="EMBL" id="OAF72209.1"/>
    </source>
</evidence>
<accession>A0A177BD33</accession>
<keyword evidence="4" id="KW-1185">Reference proteome</keyword>
<protein>
    <submittedName>
        <fullName evidence="3">Uncharacterized protein</fullName>
    </submittedName>
</protein>
<keyword evidence="1" id="KW-0472">Membrane</keyword>
<evidence type="ECO:0000256" key="2">
    <source>
        <dbReference type="SAM" id="SignalP"/>
    </source>
</evidence>
<organism evidence="3 4">
    <name type="scientific">Intoshia linei</name>
    <dbReference type="NCBI Taxonomy" id="1819745"/>
    <lineage>
        <taxon>Eukaryota</taxon>
        <taxon>Metazoa</taxon>
        <taxon>Spiralia</taxon>
        <taxon>Lophotrochozoa</taxon>
        <taxon>Mesozoa</taxon>
        <taxon>Orthonectida</taxon>
        <taxon>Rhopaluridae</taxon>
        <taxon>Intoshia</taxon>
    </lineage>
</organism>
<feature type="signal peptide" evidence="2">
    <location>
        <begin position="1"/>
        <end position="24"/>
    </location>
</feature>
<gene>
    <name evidence="3" type="ORF">A3Q56_00025</name>
</gene>
<keyword evidence="2" id="KW-0732">Signal</keyword>
<feature type="chain" id="PRO_5008056928" evidence="2">
    <location>
        <begin position="25"/>
        <end position="635"/>
    </location>
</feature>
<keyword evidence="1" id="KW-1133">Transmembrane helix</keyword>
<comment type="caution">
    <text evidence="3">The sequence shown here is derived from an EMBL/GenBank/DDBJ whole genome shotgun (WGS) entry which is preliminary data.</text>
</comment>
<proteinExistence type="predicted"/>
<sequence length="635" mass="74139">MITHIPSILTIIILVKKFSTLTSSSWLNSVNLPNECTNKSYNVMGIIICDNLSNIKIYNMTLHGNLHFKKIYTFQYDVLKIYEYQIDDIILMDIMKNKKKKEIIMCKNKHSGELIITGSIIYLKKIKFIKFNEKWIFYTSNNIYTAKQNKLLNYKVNNLKTLHYHDHSGVVYTDGFDQLVKLNFYKDKKRIVISNIRKITSANNIHLVTFKNDSKSLFHQDTHKIEGNLNFNNKKITLVKAEKLRKKIIFSALYYECDTAWLSFLCLFDVSYGKKVFGIYTTNTALIKTSSTGIFFNKEPQIYVKVFKWHTIVLIHENCKIYDSYDNGDIFSKLTLKNNVCLNKIEFFDIGLSVIRVSTTLSNSKSYMYVNYNGIDWIETINTPTYTISINLINYPADPLVFYALNENSVWYSFNGCRSFIKSDQKILTNFINSHVKSQGSKPSKIFYTNKLAKCKYDKKHYKTNVVNGLLYFAETHFNNCHVKTQYLMISRNYSIQCTHFDYTTKFGYKKEKSTKIIKKINPAKNDSKISTVCLDGIMKKIFLEGYLPIFNNSKYANYCLLNFTNKTNTNFTCKHLQDLIRGDDDPKKKFKEKLEYFEIITIIGMLLVFLVFIIVAISVVKDRNVIKNKSDVKK</sequence>
<evidence type="ECO:0000256" key="1">
    <source>
        <dbReference type="SAM" id="Phobius"/>
    </source>
</evidence>
<reference evidence="3 4" key="1">
    <citation type="submission" date="2016-04" db="EMBL/GenBank/DDBJ databases">
        <title>The genome of Intoshia linei affirms orthonectids as highly simplified spiralians.</title>
        <authorList>
            <person name="Mikhailov K.V."/>
            <person name="Slusarev G.S."/>
            <person name="Nikitin M.A."/>
            <person name="Logacheva M.D."/>
            <person name="Penin A."/>
            <person name="Aleoshin V."/>
            <person name="Panchin Y.V."/>
        </authorList>
    </citation>
    <scope>NUCLEOTIDE SEQUENCE [LARGE SCALE GENOMIC DNA]</scope>
    <source>
        <strain evidence="3">Intl2013</strain>
        <tissue evidence="3">Whole animal</tissue>
    </source>
</reference>
<keyword evidence="1" id="KW-0812">Transmembrane</keyword>
<dbReference type="AlphaFoldDB" id="A0A177BD33"/>
<name>A0A177BD33_9BILA</name>
<dbReference type="Proteomes" id="UP000078046">
    <property type="component" value="Unassembled WGS sequence"/>
</dbReference>
<dbReference type="EMBL" id="LWCA01000001">
    <property type="protein sequence ID" value="OAF72209.1"/>
    <property type="molecule type" value="Genomic_DNA"/>
</dbReference>
<evidence type="ECO:0000313" key="4">
    <source>
        <dbReference type="Proteomes" id="UP000078046"/>
    </source>
</evidence>
<feature type="transmembrane region" description="Helical" evidence="1">
    <location>
        <begin position="597"/>
        <end position="621"/>
    </location>
</feature>